<dbReference type="EMBL" id="APJX01000006">
    <property type="protein sequence ID" value="EMS78806.1"/>
    <property type="molecule type" value="Genomic_DNA"/>
</dbReference>
<evidence type="ECO:0000256" key="9">
    <source>
        <dbReference type="ARBA" id="ARBA00023125"/>
    </source>
</evidence>
<comment type="caution">
    <text evidence="14">The sequence shown here is derived from an EMBL/GenBank/DDBJ whole genome shotgun (WGS) entry which is preliminary data.</text>
</comment>
<gene>
    <name evidence="12 14" type="primary">priA</name>
    <name evidence="14" type="ORF">Dpo_6c00050</name>
</gene>
<comment type="function">
    <text evidence="12">Initiates the restart of stalled replication forks, which reloads the replicative helicase on sites other than the origin of replication. Recognizes and binds to abandoned replication forks and remodels them to uncover a helicase loading site. Promotes assembly of the primosome at these replication forks.</text>
</comment>
<evidence type="ECO:0000313" key="14">
    <source>
        <dbReference type="EMBL" id="EMS78806.1"/>
    </source>
</evidence>
<evidence type="ECO:0000256" key="4">
    <source>
        <dbReference type="ARBA" id="ARBA00022741"/>
    </source>
</evidence>
<dbReference type="OrthoDB" id="9759544at2"/>
<dbReference type="NCBIfam" id="TIGR00595">
    <property type="entry name" value="priA"/>
    <property type="match status" value="1"/>
</dbReference>
<feature type="binding site" evidence="12">
    <location>
        <position position="516"/>
    </location>
    <ligand>
        <name>Zn(2+)</name>
        <dbReference type="ChEBI" id="CHEBI:29105"/>
        <label>1</label>
    </ligand>
</feature>
<feature type="binding site" evidence="12">
    <location>
        <position position="553"/>
    </location>
    <ligand>
        <name>Zn(2+)</name>
        <dbReference type="ChEBI" id="CHEBI:29105"/>
        <label>1</label>
    </ligand>
</feature>
<dbReference type="SUPFAM" id="SSF52540">
    <property type="entry name" value="P-loop containing nucleoside triphosphate hydrolases"/>
    <property type="match status" value="2"/>
</dbReference>
<dbReference type="InterPro" id="IPR027417">
    <property type="entry name" value="P-loop_NTPase"/>
</dbReference>
<dbReference type="Pfam" id="PF00270">
    <property type="entry name" value="DEAD"/>
    <property type="match status" value="1"/>
</dbReference>
<evidence type="ECO:0000256" key="2">
    <source>
        <dbReference type="ARBA" id="ARBA00022705"/>
    </source>
</evidence>
<feature type="binding site" evidence="12">
    <location>
        <position position="525"/>
    </location>
    <ligand>
        <name>Zn(2+)</name>
        <dbReference type="ChEBI" id="CHEBI:29105"/>
        <label>2</label>
    </ligand>
</feature>
<dbReference type="HAMAP" id="MF_00983">
    <property type="entry name" value="PriA"/>
    <property type="match status" value="1"/>
</dbReference>
<feature type="domain" description="Helicase ATP-binding" evidence="13">
    <location>
        <begin position="284"/>
        <end position="450"/>
    </location>
</feature>
<dbReference type="EC" id="5.6.2.4" evidence="12"/>
<keyword evidence="10 12" id="KW-0413">Isomerase</keyword>
<evidence type="ECO:0000256" key="1">
    <source>
        <dbReference type="ARBA" id="ARBA00022515"/>
    </source>
</evidence>
<dbReference type="GO" id="GO:0003677">
    <property type="term" value="F:DNA binding"/>
    <property type="evidence" value="ECO:0007669"/>
    <property type="project" value="UniProtKB-UniRule"/>
</dbReference>
<dbReference type="SMART" id="SM00490">
    <property type="entry name" value="HELICc"/>
    <property type="match status" value="1"/>
</dbReference>
<protein>
    <recommendedName>
        <fullName evidence="12">Replication restart protein PriA</fullName>
    </recommendedName>
    <alternativeName>
        <fullName evidence="12">ATP-dependent DNA helicase PriA</fullName>
        <ecNumber evidence="12">5.6.2.4</ecNumber>
    </alternativeName>
    <alternativeName>
        <fullName evidence="12">DNA 3'-5' helicase PriA</fullName>
    </alternativeName>
</protein>
<evidence type="ECO:0000259" key="13">
    <source>
        <dbReference type="PROSITE" id="PS51192"/>
    </source>
</evidence>
<dbReference type="GO" id="GO:0016887">
    <property type="term" value="F:ATP hydrolysis activity"/>
    <property type="evidence" value="ECO:0007669"/>
    <property type="project" value="RHEA"/>
</dbReference>
<organism evidence="14 15">
    <name type="scientific">Desulfotignum phosphitoxidans DSM 13687</name>
    <dbReference type="NCBI Taxonomy" id="1286635"/>
    <lineage>
        <taxon>Bacteria</taxon>
        <taxon>Pseudomonadati</taxon>
        <taxon>Thermodesulfobacteriota</taxon>
        <taxon>Desulfobacteria</taxon>
        <taxon>Desulfobacterales</taxon>
        <taxon>Desulfobacteraceae</taxon>
        <taxon>Desulfotignum</taxon>
    </lineage>
</organism>
<dbReference type="GO" id="GO:0005524">
    <property type="term" value="F:ATP binding"/>
    <property type="evidence" value="ECO:0007669"/>
    <property type="project" value="UniProtKB-UniRule"/>
</dbReference>
<keyword evidence="4 12" id="KW-0547">Nucleotide-binding</keyword>
<dbReference type="Proteomes" id="UP000014216">
    <property type="component" value="Unassembled WGS sequence"/>
</dbReference>
<dbReference type="Pfam" id="PF18074">
    <property type="entry name" value="PriA_C"/>
    <property type="match status" value="1"/>
</dbReference>
<evidence type="ECO:0000256" key="5">
    <source>
        <dbReference type="ARBA" id="ARBA00022801"/>
    </source>
</evidence>
<keyword evidence="7 12" id="KW-0862">Zinc</keyword>
<dbReference type="PANTHER" id="PTHR30580">
    <property type="entry name" value="PRIMOSOMAL PROTEIN N"/>
    <property type="match status" value="1"/>
</dbReference>
<dbReference type="AlphaFoldDB" id="S0G4G5"/>
<dbReference type="InterPro" id="IPR042115">
    <property type="entry name" value="PriA_3primeBD_sf"/>
</dbReference>
<evidence type="ECO:0000256" key="12">
    <source>
        <dbReference type="HAMAP-Rule" id="MF_00983"/>
    </source>
</evidence>
<evidence type="ECO:0000256" key="3">
    <source>
        <dbReference type="ARBA" id="ARBA00022723"/>
    </source>
</evidence>
<dbReference type="FunFam" id="3.40.1440.60:FF:000001">
    <property type="entry name" value="Primosomal protein N"/>
    <property type="match status" value="1"/>
</dbReference>
<dbReference type="GO" id="GO:0008270">
    <property type="term" value="F:zinc ion binding"/>
    <property type="evidence" value="ECO:0007669"/>
    <property type="project" value="UniProtKB-UniRule"/>
</dbReference>
<evidence type="ECO:0000256" key="11">
    <source>
        <dbReference type="ARBA" id="ARBA00048988"/>
    </source>
</evidence>
<dbReference type="CDD" id="cd18804">
    <property type="entry name" value="SF2_C_priA"/>
    <property type="match status" value="1"/>
</dbReference>
<keyword evidence="15" id="KW-1185">Reference proteome</keyword>
<dbReference type="Pfam" id="PF17764">
    <property type="entry name" value="PriA_3primeBD"/>
    <property type="match status" value="1"/>
</dbReference>
<evidence type="ECO:0000256" key="10">
    <source>
        <dbReference type="ARBA" id="ARBA00023235"/>
    </source>
</evidence>
<dbReference type="InterPro" id="IPR014001">
    <property type="entry name" value="Helicase_ATP-bd"/>
</dbReference>
<dbReference type="GO" id="GO:0006270">
    <property type="term" value="P:DNA replication initiation"/>
    <property type="evidence" value="ECO:0007669"/>
    <property type="project" value="TreeGrafter"/>
</dbReference>
<feature type="binding site" evidence="12">
    <location>
        <position position="543"/>
    </location>
    <ligand>
        <name>Zn(2+)</name>
        <dbReference type="ChEBI" id="CHEBI:29105"/>
        <label>2</label>
    </ligand>
</feature>
<evidence type="ECO:0000256" key="8">
    <source>
        <dbReference type="ARBA" id="ARBA00022840"/>
    </source>
</evidence>
<dbReference type="InterPro" id="IPR001650">
    <property type="entry name" value="Helicase_C-like"/>
</dbReference>
<dbReference type="GO" id="GO:0043138">
    <property type="term" value="F:3'-5' DNA helicase activity"/>
    <property type="evidence" value="ECO:0007669"/>
    <property type="project" value="UniProtKB-EC"/>
</dbReference>
<keyword evidence="3 12" id="KW-0479">Metal-binding</keyword>
<comment type="cofactor">
    <cofactor evidence="12">
        <name>Zn(2+)</name>
        <dbReference type="ChEBI" id="CHEBI:29105"/>
    </cofactor>
    <text evidence="12">Binds 2 zinc ions per subunit.</text>
</comment>
<dbReference type="GO" id="GO:0006310">
    <property type="term" value="P:DNA recombination"/>
    <property type="evidence" value="ECO:0007669"/>
    <property type="project" value="InterPro"/>
</dbReference>
<reference evidence="14 15" key="1">
    <citation type="journal article" date="2013" name="Genome Announc.">
        <title>Draft Genome Sequence of Desulfotignum phosphitoxidans DSM 13687 Strain FiPS-3.</title>
        <authorList>
            <person name="Poehlein A."/>
            <person name="Daniel R."/>
            <person name="Simeonova D.D."/>
        </authorList>
    </citation>
    <scope>NUCLEOTIDE SEQUENCE [LARGE SCALE GENOMIC DNA]</scope>
    <source>
        <strain evidence="14 15">DSM 13687</strain>
    </source>
</reference>
<dbReference type="InterPro" id="IPR041222">
    <property type="entry name" value="PriA_3primeBD"/>
</dbReference>
<dbReference type="SMART" id="SM00487">
    <property type="entry name" value="DEXDc"/>
    <property type="match status" value="1"/>
</dbReference>
<dbReference type="PANTHER" id="PTHR30580:SF0">
    <property type="entry name" value="PRIMOSOMAL PROTEIN N"/>
    <property type="match status" value="1"/>
</dbReference>
<dbReference type="GO" id="GO:0006302">
    <property type="term" value="P:double-strand break repair"/>
    <property type="evidence" value="ECO:0007669"/>
    <property type="project" value="InterPro"/>
</dbReference>
<keyword evidence="9 12" id="KW-0238">DNA-binding</keyword>
<dbReference type="FunFam" id="3.40.50.300:FF:000489">
    <property type="entry name" value="Primosome assembly protein PriA"/>
    <property type="match status" value="1"/>
</dbReference>
<dbReference type="Gene3D" id="3.40.50.300">
    <property type="entry name" value="P-loop containing nucleotide triphosphate hydrolases"/>
    <property type="match status" value="2"/>
</dbReference>
<dbReference type="PROSITE" id="PS51192">
    <property type="entry name" value="HELICASE_ATP_BIND_1"/>
    <property type="match status" value="1"/>
</dbReference>
<dbReference type="RefSeq" id="WP_006966607.1">
    <property type="nucleotide sequence ID" value="NZ_APJX01000006.1"/>
</dbReference>
<keyword evidence="5 12" id="KW-0378">Hydrolase</keyword>
<comment type="similarity">
    <text evidence="12">Belongs to the helicase family. PriA subfamily.</text>
</comment>
<dbReference type="PATRIC" id="fig|1286635.3.peg.2868"/>
<keyword evidence="1 12" id="KW-0639">Primosome</keyword>
<feature type="binding site" evidence="12">
    <location>
        <position position="540"/>
    </location>
    <ligand>
        <name>Zn(2+)</name>
        <dbReference type="ChEBI" id="CHEBI:29105"/>
        <label>2</label>
    </ligand>
</feature>
<comment type="catalytic activity">
    <reaction evidence="11 12">
        <text>ATP + H2O = ADP + phosphate + H(+)</text>
        <dbReference type="Rhea" id="RHEA:13065"/>
        <dbReference type="ChEBI" id="CHEBI:15377"/>
        <dbReference type="ChEBI" id="CHEBI:15378"/>
        <dbReference type="ChEBI" id="CHEBI:30616"/>
        <dbReference type="ChEBI" id="CHEBI:43474"/>
        <dbReference type="ChEBI" id="CHEBI:456216"/>
        <dbReference type="EC" id="5.6.2.4"/>
    </reaction>
</comment>
<keyword evidence="2 12" id="KW-0235">DNA replication</keyword>
<comment type="catalytic activity">
    <reaction evidence="12">
        <text>Couples ATP hydrolysis with the unwinding of duplex DNA by translocating in the 3'-5' direction.</text>
        <dbReference type="EC" id="5.6.2.4"/>
    </reaction>
</comment>
<accession>S0G4G5</accession>
<feature type="binding site" evidence="12">
    <location>
        <position position="513"/>
    </location>
    <ligand>
        <name>Zn(2+)</name>
        <dbReference type="ChEBI" id="CHEBI:29105"/>
        <label>1</label>
    </ligand>
</feature>
<evidence type="ECO:0000256" key="7">
    <source>
        <dbReference type="ARBA" id="ARBA00022833"/>
    </source>
</evidence>
<keyword evidence="6 12" id="KW-0347">Helicase</keyword>
<dbReference type="GO" id="GO:0006269">
    <property type="term" value="P:DNA replication, synthesis of primer"/>
    <property type="evidence" value="ECO:0007669"/>
    <property type="project" value="UniProtKB-KW"/>
</dbReference>
<dbReference type="InterPro" id="IPR011545">
    <property type="entry name" value="DEAD/DEAH_box_helicase_dom"/>
</dbReference>
<feature type="binding site" evidence="12">
    <location>
        <position position="556"/>
    </location>
    <ligand>
        <name>Zn(2+)</name>
        <dbReference type="ChEBI" id="CHEBI:29105"/>
        <label>1</label>
    </ligand>
</feature>
<dbReference type="CDD" id="cd17929">
    <property type="entry name" value="DEXHc_priA"/>
    <property type="match status" value="1"/>
</dbReference>
<dbReference type="InterPro" id="IPR041236">
    <property type="entry name" value="PriA_C"/>
</dbReference>
<feature type="binding site" evidence="12">
    <location>
        <position position="522"/>
    </location>
    <ligand>
        <name>Zn(2+)</name>
        <dbReference type="ChEBI" id="CHEBI:29105"/>
        <label>2</label>
    </ligand>
</feature>
<proteinExistence type="inferred from homology"/>
<dbReference type="InterPro" id="IPR005259">
    <property type="entry name" value="PriA"/>
</dbReference>
<name>S0G4G5_9BACT</name>
<dbReference type="GO" id="GO:1990077">
    <property type="term" value="C:primosome complex"/>
    <property type="evidence" value="ECO:0007669"/>
    <property type="project" value="UniProtKB-UniRule"/>
</dbReference>
<dbReference type="Gene3D" id="3.40.1440.60">
    <property type="entry name" value="PriA, 3(prime) DNA-binding domain"/>
    <property type="match status" value="1"/>
</dbReference>
<sequence>MTQWPFMDVAVTLPMPHSFVYAVPDYLSDTCRPGMRVLVPFGKRRVTGYILKGRKDSGDYTAKKILDVLDDHPLFPENEIPFFRWVADYYMHPLGETIKTALPTGLERRDVAHVRTTEQGRMALDTPGLSPVESRILTLADTRQGISRKQLFNTMDSPSLRSLLKKMQDSGWLSVTAVLKKEAASARLEKFISPGEKPPDPAKKLSLKRQQILSIVAEKKEISLTALRSQVPTAPRLVKLLAQDGRVTITQRRVCRDPFGDPVEPDIPPELTSEQANAVNTVLNHLDQGFVPYLLAGVTGSGKTEIYLRLAADAVARGKSALVLVPEIALISQTERRFRARFGEQIAVIHSMLSQGERLDQWHNIATGKVSIVIGARSAIFAPFDNIGIIIVDEEHDGSYKQENGLRYNARDLAVVRARMCDCPVVLGSATPSVQIAHNVRTGRFQQLDLHHRVNDRPLPQITLVDLKKYNDAPPMDRIITPELAKAIRTCLEAGNQALIFLNRRGFASFPACSACHQPLQCRHCDITMTLHLSAHVYKCHLCGFCLPESTACPSCGKKAVKNFGFGTEKIETLLKTMFPDARLARMDQDSTARKGSALALLKSIRNRTVDLIVGTQMLAKGHDFPAITLVGVICADLSMNLPDFRAGERTFQLLAQVAGRAGRGDVPGTVIMQTYNPDHFTIEAARRQDVTAFYNREIPFRKALKYPPFTRMILVKLSGPEKEAVEQAALQAAAILLQLKDATPEMAQTVDILGPIEAPIPRISSRFRWQLLIKSPSFHQISVLVQALQNHPDITRRRTISLGIDVDPYSLM</sequence>
<evidence type="ECO:0000313" key="15">
    <source>
        <dbReference type="Proteomes" id="UP000014216"/>
    </source>
</evidence>
<evidence type="ECO:0000256" key="6">
    <source>
        <dbReference type="ARBA" id="ARBA00022806"/>
    </source>
</evidence>
<keyword evidence="8 12" id="KW-0067">ATP-binding</keyword>
<comment type="subunit">
    <text evidence="12">Component of the replication restart primosome.</text>
</comment>